<feature type="transmembrane region" description="Helical" evidence="6">
    <location>
        <begin position="38"/>
        <end position="57"/>
    </location>
</feature>
<dbReference type="InterPro" id="IPR007267">
    <property type="entry name" value="GtrA_DPMS_TM"/>
</dbReference>
<comment type="subcellular location">
    <subcellularLocation>
        <location evidence="1">Membrane</location>
        <topology evidence="1">Multi-pass membrane protein</topology>
    </subcellularLocation>
</comment>
<feature type="transmembrane region" description="Helical" evidence="6">
    <location>
        <begin position="78"/>
        <end position="103"/>
    </location>
</feature>
<evidence type="ECO:0000256" key="2">
    <source>
        <dbReference type="ARBA" id="ARBA00009399"/>
    </source>
</evidence>
<protein>
    <submittedName>
        <fullName evidence="8">GtrA family protein</fullName>
    </submittedName>
</protein>
<dbReference type="GeneID" id="89600046"/>
<dbReference type="PANTHER" id="PTHR38459:SF5">
    <property type="entry name" value="CELL WALL TEICHOIC ACID GLYCOSYLATION PROTEIN GTCA"/>
    <property type="match status" value="1"/>
</dbReference>
<proteinExistence type="inferred from homology"/>
<evidence type="ECO:0000313" key="9">
    <source>
        <dbReference type="Proteomes" id="UP000510886"/>
    </source>
</evidence>
<evidence type="ECO:0000256" key="5">
    <source>
        <dbReference type="ARBA" id="ARBA00023136"/>
    </source>
</evidence>
<dbReference type="PANTHER" id="PTHR38459">
    <property type="entry name" value="PROPHAGE BACTOPRENOL-LINKED GLUCOSE TRANSLOCASE HOMOLOG"/>
    <property type="match status" value="1"/>
</dbReference>
<evidence type="ECO:0000256" key="3">
    <source>
        <dbReference type="ARBA" id="ARBA00022692"/>
    </source>
</evidence>
<gene>
    <name evidence="8" type="ORF">GTO87_06570</name>
</gene>
<dbReference type="GO" id="GO:0000271">
    <property type="term" value="P:polysaccharide biosynthetic process"/>
    <property type="evidence" value="ECO:0007669"/>
    <property type="project" value="InterPro"/>
</dbReference>
<evidence type="ECO:0000313" key="8">
    <source>
        <dbReference type="EMBL" id="QLL78281.1"/>
    </source>
</evidence>
<dbReference type="AlphaFoldDB" id="A0A7H9EL42"/>
<dbReference type="InterPro" id="IPR051401">
    <property type="entry name" value="GtrA_CellWall_Glycosyl"/>
</dbReference>
<feature type="transmembrane region" description="Helical" evidence="6">
    <location>
        <begin position="109"/>
        <end position="126"/>
    </location>
</feature>
<keyword evidence="3 6" id="KW-0812">Transmembrane</keyword>
<evidence type="ECO:0000256" key="1">
    <source>
        <dbReference type="ARBA" id="ARBA00004141"/>
    </source>
</evidence>
<evidence type="ECO:0000259" key="7">
    <source>
        <dbReference type="Pfam" id="PF04138"/>
    </source>
</evidence>
<accession>A0A7H9EL42</accession>
<dbReference type="GO" id="GO:0005886">
    <property type="term" value="C:plasma membrane"/>
    <property type="evidence" value="ECO:0007669"/>
    <property type="project" value="TreeGrafter"/>
</dbReference>
<evidence type="ECO:0000256" key="4">
    <source>
        <dbReference type="ARBA" id="ARBA00022989"/>
    </source>
</evidence>
<sequence length="162" mass="19372">MKKLFIKYRGFISYTFYGTLASLINLLVFHILAENCHIYYLIANVVAYIIAIIFTFITNKYYVFHSSFDSWQKFIHEFVTFINVRLFSFGLDMGLMVLGIHFIPHHPDLVKFIDQVLVGILNYYFSKWFIFRTTDRWLWNKARWSKKSASHNHNKNKHKSGI</sequence>
<keyword evidence="5 6" id="KW-0472">Membrane</keyword>
<dbReference type="KEGG" id="lsw:GTO87_06570"/>
<feature type="transmembrane region" description="Helical" evidence="6">
    <location>
        <begin position="12"/>
        <end position="32"/>
    </location>
</feature>
<dbReference type="EMBL" id="CP047418">
    <property type="protein sequence ID" value="QLL78281.1"/>
    <property type="molecule type" value="Genomic_DNA"/>
</dbReference>
<comment type="similarity">
    <text evidence="2">Belongs to the GtrA family.</text>
</comment>
<organism evidence="8 9">
    <name type="scientific">Ligilactobacillus saerimneri</name>
    <dbReference type="NCBI Taxonomy" id="228229"/>
    <lineage>
        <taxon>Bacteria</taxon>
        <taxon>Bacillati</taxon>
        <taxon>Bacillota</taxon>
        <taxon>Bacilli</taxon>
        <taxon>Lactobacillales</taxon>
        <taxon>Lactobacillaceae</taxon>
        <taxon>Ligilactobacillus</taxon>
    </lineage>
</organism>
<dbReference type="RefSeq" id="WP_027826876.1">
    <property type="nucleotide sequence ID" value="NZ_CALVCX010000079.1"/>
</dbReference>
<dbReference type="Proteomes" id="UP000510886">
    <property type="component" value="Chromosome"/>
</dbReference>
<dbReference type="Pfam" id="PF04138">
    <property type="entry name" value="GtrA_DPMS_TM"/>
    <property type="match status" value="1"/>
</dbReference>
<keyword evidence="4 6" id="KW-1133">Transmembrane helix</keyword>
<reference evidence="8 9" key="1">
    <citation type="submission" date="2020-01" db="EMBL/GenBank/DDBJ databases">
        <title>Complete and circular genome sequences of six lactobacillus isolates from horses.</title>
        <authorList>
            <person name="Hassan H.M."/>
        </authorList>
    </citation>
    <scope>NUCLEOTIDE SEQUENCE [LARGE SCALE GENOMIC DNA]</scope>
    <source>
        <strain evidence="8 9">1A</strain>
    </source>
</reference>
<evidence type="ECO:0000256" key="6">
    <source>
        <dbReference type="SAM" id="Phobius"/>
    </source>
</evidence>
<feature type="domain" description="GtrA/DPMS transmembrane" evidence="7">
    <location>
        <begin position="14"/>
        <end position="131"/>
    </location>
</feature>
<name>A0A7H9EL42_9LACO</name>